<evidence type="ECO:0000256" key="3">
    <source>
        <dbReference type="ARBA" id="ARBA00022473"/>
    </source>
</evidence>
<reference evidence="11" key="2">
    <citation type="submission" date="2025-09" db="UniProtKB">
        <authorList>
            <consortium name="Ensembl"/>
        </authorList>
    </citation>
    <scope>IDENTIFICATION</scope>
</reference>
<reference evidence="11" key="1">
    <citation type="submission" date="2025-08" db="UniProtKB">
        <authorList>
            <consortium name="Ensembl"/>
        </authorList>
    </citation>
    <scope>IDENTIFICATION</scope>
</reference>
<dbReference type="GO" id="GO:0045165">
    <property type="term" value="P:cell fate commitment"/>
    <property type="evidence" value="ECO:0007669"/>
    <property type="project" value="TreeGrafter"/>
</dbReference>
<dbReference type="GO" id="GO:0048513">
    <property type="term" value="P:animal organ development"/>
    <property type="evidence" value="ECO:0007669"/>
    <property type="project" value="UniProtKB-ARBA"/>
</dbReference>
<dbReference type="GeneID" id="106951122"/>
<dbReference type="STRING" id="48699.ENSPLAP00000002590"/>
<sequence>MPTVSPVNLSAPLLLLLLLLLLLCTTHTTMATNWLSLARLPRSRAVSGAAPCARLRGLTPGQVGVCRARGEVMESVRKAAEMVIEECQHQFRNRRWNCSTTPRGINVFGRVMNQGTREAAFVHALSSAAVAVAVTRACTRGELERCGCDRKVRGVSPEGFQWSGCSDNLSYGVAFSQTFVDEPERAKGLSAGRPLMNLHNNEAGRKAILHNMQVECKCHGVSGSCELKTCWKVMPPFRRVGVVLKERFDGATEVRLTRIGSRPALLPRDPYVKPPAARDLVYVAPSPDFCHLDPDNGIPGTAGRRCNGTSRLAPDGCELVCCGPGYRAGRAEVVQRCSCKFSWCCSVRCQQCKNTVTIHTCRV</sequence>
<dbReference type="Gene3D" id="3.30.2460.20">
    <property type="match status" value="1"/>
</dbReference>
<dbReference type="CTD" id="791993"/>
<dbReference type="PROSITE" id="PS00246">
    <property type="entry name" value="WNT1"/>
    <property type="match status" value="1"/>
</dbReference>
<dbReference type="PRINTS" id="PR01349">
    <property type="entry name" value="WNTPROTEIN"/>
</dbReference>
<dbReference type="RefSeq" id="XP_014893933.1">
    <property type="nucleotide sequence ID" value="XM_015038447.1"/>
</dbReference>
<dbReference type="PANTHER" id="PTHR12027">
    <property type="entry name" value="WNT RELATED"/>
    <property type="match status" value="1"/>
</dbReference>
<dbReference type="InterPro" id="IPR018161">
    <property type="entry name" value="Wnt_CS"/>
</dbReference>
<dbReference type="InterPro" id="IPR043158">
    <property type="entry name" value="Wnt_C"/>
</dbReference>
<accession>A0A3B3TMY5</accession>
<keyword evidence="7" id="KW-1015">Disulfide bond</keyword>
<evidence type="ECO:0000256" key="9">
    <source>
        <dbReference type="RuleBase" id="RU003500"/>
    </source>
</evidence>
<dbReference type="GO" id="GO:0030182">
    <property type="term" value="P:neuron differentiation"/>
    <property type="evidence" value="ECO:0007669"/>
    <property type="project" value="TreeGrafter"/>
</dbReference>
<evidence type="ECO:0000256" key="8">
    <source>
        <dbReference type="ARBA" id="ARBA00023288"/>
    </source>
</evidence>
<keyword evidence="6 9" id="KW-0879">Wnt signaling pathway</keyword>
<feature type="signal peptide" evidence="10">
    <location>
        <begin position="1"/>
        <end position="31"/>
    </location>
</feature>
<keyword evidence="10" id="KW-0732">Signal</keyword>
<protein>
    <recommendedName>
        <fullName evidence="9">Protein Wnt</fullName>
    </recommendedName>
</protein>
<evidence type="ECO:0000256" key="4">
    <source>
        <dbReference type="ARBA" id="ARBA00022525"/>
    </source>
</evidence>
<dbReference type="GO" id="GO:0005125">
    <property type="term" value="F:cytokine activity"/>
    <property type="evidence" value="ECO:0007669"/>
    <property type="project" value="TreeGrafter"/>
</dbReference>
<dbReference type="Pfam" id="PF00110">
    <property type="entry name" value="wnt"/>
    <property type="match status" value="1"/>
</dbReference>
<keyword evidence="4" id="KW-0964">Secreted</keyword>
<comment type="subcellular location">
    <subcellularLocation>
        <location evidence="1 9">Secreted</location>
        <location evidence="1 9">Extracellular space</location>
        <location evidence="1 9">Extracellular matrix</location>
    </subcellularLocation>
</comment>
<evidence type="ECO:0000256" key="1">
    <source>
        <dbReference type="ARBA" id="ARBA00004498"/>
    </source>
</evidence>
<comment type="similarity">
    <text evidence="2 9">Belongs to the Wnt family.</text>
</comment>
<dbReference type="AlphaFoldDB" id="A0A3B3TMY5"/>
<dbReference type="PANTHER" id="PTHR12027:SF104">
    <property type="entry name" value="PROTEIN WNT"/>
    <property type="match status" value="1"/>
</dbReference>
<feature type="chain" id="PRO_5017359630" description="Protein Wnt" evidence="10">
    <location>
        <begin position="32"/>
        <end position="363"/>
    </location>
</feature>
<dbReference type="Ensembl" id="ENSPLAT00000012781.1">
    <property type="protein sequence ID" value="ENSPLAP00000002590.1"/>
    <property type="gene ID" value="ENSPLAG00000003897.1"/>
</dbReference>
<dbReference type="GeneTree" id="ENSGT00940000166118"/>
<proteinExistence type="inferred from homology"/>
<keyword evidence="5" id="KW-0272">Extracellular matrix</keyword>
<dbReference type="InterPro" id="IPR005817">
    <property type="entry name" value="Wnt"/>
</dbReference>
<dbReference type="CDD" id="cd19336">
    <property type="entry name" value="Wnt_Wnt4"/>
    <property type="match status" value="1"/>
</dbReference>
<dbReference type="GO" id="GO:0005109">
    <property type="term" value="F:frizzled binding"/>
    <property type="evidence" value="ECO:0007669"/>
    <property type="project" value="TreeGrafter"/>
</dbReference>
<evidence type="ECO:0000256" key="6">
    <source>
        <dbReference type="ARBA" id="ARBA00022687"/>
    </source>
</evidence>
<dbReference type="SMART" id="SM00097">
    <property type="entry name" value="WNT1"/>
    <property type="match status" value="1"/>
</dbReference>
<organism evidence="11 12">
    <name type="scientific">Poecilia latipinna</name>
    <name type="common">sailfin molly</name>
    <dbReference type="NCBI Taxonomy" id="48699"/>
    <lineage>
        <taxon>Eukaryota</taxon>
        <taxon>Metazoa</taxon>
        <taxon>Chordata</taxon>
        <taxon>Craniata</taxon>
        <taxon>Vertebrata</taxon>
        <taxon>Euteleostomi</taxon>
        <taxon>Actinopterygii</taxon>
        <taxon>Neopterygii</taxon>
        <taxon>Teleostei</taxon>
        <taxon>Neoteleostei</taxon>
        <taxon>Acanthomorphata</taxon>
        <taxon>Ovalentaria</taxon>
        <taxon>Atherinomorphae</taxon>
        <taxon>Cyprinodontiformes</taxon>
        <taxon>Poeciliidae</taxon>
        <taxon>Poeciliinae</taxon>
        <taxon>Poecilia</taxon>
    </lineage>
</organism>
<keyword evidence="3 9" id="KW-0217">Developmental protein</keyword>
<comment type="function">
    <text evidence="9">Ligand for members of the frizzled family of seven transmembrane receptors.</text>
</comment>
<keyword evidence="8" id="KW-0449">Lipoprotein</keyword>
<name>A0A3B3TMY5_9TELE</name>
<dbReference type="FunFam" id="3.30.2460.20:FF:000004">
    <property type="entry name" value="Protein Wnt"/>
    <property type="match status" value="1"/>
</dbReference>
<dbReference type="Proteomes" id="UP000261500">
    <property type="component" value="Unplaced"/>
</dbReference>
<evidence type="ECO:0000313" key="11">
    <source>
        <dbReference type="Ensembl" id="ENSPLAP00000002590.1"/>
    </source>
</evidence>
<evidence type="ECO:0000313" key="12">
    <source>
        <dbReference type="Proteomes" id="UP000261500"/>
    </source>
</evidence>
<evidence type="ECO:0000256" key="7">
    <source>
        <dbReference type="ARBA" id="ARBA00023157"/>
    </source>
</evidence>
<dbReference type="GO" id="GO:0005615">
    <property type="term" value="C:extracellular space"/>
    <property type="evidence" value="ECO:0007669"/>
    <property type="project" value="TreeGrafter"/>
</dbReference>
<dbReference type="GO" id="GO:0060070">
    <property type="term" value="P:canonical Wnt signaling pathway"/>
    <property type="evidence" value="ECO:0007669"/>
    <property type="project" value="TreeGrafter"/>
</dbReference>
<keyword evidence="12" id="KW-1185">Reference proteome</keyword>
<evidence type="ECO:0000256" key="10">
    <source>
        <dbReference type="SAM" id="SignalP"/>
    </source>
</evidence>
<evidence type="ECO:0000256" key="5">
    <source>
        <dbReference type="ARBA" id="ARBA00022530"/>
    </source>
</evidence>
<evidence type="ECO:0000256" key="2">
    <source>
        <dbReference type="ARBA" id="ARBA00005683"/>
    </source>
</evidence>